<dbReference type="GeneID" id="94427234"/>
<dbReference type="InterPro" id="IPR013078">
    <property type="entry name" value="His_Pase_superF_clade-1"/>
</dbReference>
<dbReference type="SUPFAM" id="SSF53254">
    <property type="entry name" value="Phosphoglycerate mutase-like"/>
    <property type="match status" value="1"/>
</dbReference>
<proteinExistence type="predicted"/>
<dbReference type="RefSeq" id="XP_067924006.1">
    <property type="nucleotide sequence ID" value="XM_068064023.1"/>
</dbReference>
<reference evidence="1 2" key="1">
    <citation type="journal article" date="2017" name="Int. J. Parasitol.">
        <title>The genome of the protozoan parasite Cystoisospora suis and a reverse vaccinology approach to identify vaccine candidates.</title>
        <authorList>
            <person name="Palmieri N."/>
            <person name="Shrestha A."/>
            <person name="Ruttkowski B."/>
            <person name="Beck T."/>
            <person name="Vogl C."/>
            <person name="Tomley F."/>
            <person name="Blake D.P."/>
            <person name="Joachim A."/>
        </authorList>
    </citation>
    <scope>NUCLEOTIDE SEQUENCE [LARGE SCALE GENOMIC DNA]</scope>
    <source>
        <strain evidence="1 2">Wien I</strain>
    </source>
</reference>
<dbReference type="OrthoDB" id="354304at2759"/>
<dbReference type="AlphaFoldDB" id="A0A2C6L118"/>
<keyword evidence="2" id="KW-1185">Reference proteome</keyword>
<name>A0A2C6L118_9APIC</name>
<dbReference type="Gene3D" id="3.40.50.1240">
    <property type="entry name" value="Phosphoglycerate mutase-like"/>
    <property type="match status" value="1"/>
</dbReference>
<sequence>MREAAQVSVVLPQSTSGWRWNCFCQYVDRGNVVLVGRKLRKSGRCKTKKTFLKITAGLERTIRSRLTALLAFALREEYASPDQTGVHVDAVYSSPLSRAVESAEIICREAGIPSSAIKRDSRIMEWNAGILQGNRRSDDWLAMGGNPLHPGSLFALFSLTSPPYSPMNGKCGGETGSRGSAPFSPKSQRSIKDSAFWLLRMEGSSTTFSELQIPLHCATNAPKLNAELHLLEASVKDEPDDVEVAGLETSATDDGIQKCVPPGPDGDCGVHWSILRWGKLGPNVESKTLRTTDPPNTIEYV</sequence>
<organism evidence="1 2">
    <name type="scientific">Cystoisospora suis</name>
    <dbReference type="NCBI Taxonomy" id="483139"/>
    <lineage>
        <taxon>Eukaryota</taxon>
        <taxon>Sar</taxon>
        <taxon>Alveolata</taxon>
        <taxon>Apicomplexa</taxon>
        <taxon>Conoidasida</taxon>
        <taxon>Coccidia</taxon>
        <taxon>Eucoccidiorida</taxon>
        <taxon>Eimeriorina</taxon>
        <taxon>Sarcocystidae</taxon>
        <taxon>Cystoisospora</taxon>
    </lineage>
</organism>
<dbReference type="Pfam" id="PF00300">
    <property type="entry name" value="His_Phos_1"/>
    <property type="match status" value="1"/>
</dbReference>
<evidence type="ECO:0000313" key="2">
    <source>
        <dbReference type="Proteomes" id="UP000221165"/>
    </source>
</evidence>
<dbReference type="EMBL" id="MIGC01001725">
    <property type="protein sequence ID" value="PHJ22329.1"/>
    <property type="molecule type" value="Genomic_DNA"/>
</dbReference>
<dbReference type="Proteomes" id="UP000221165">
    <property type="component" value="Unassembled WGS sequence"/>
</dbReference>
<dbReference type="InterPro" id="IPR029033">
    <property type="entry name" value="His_PPase_superfam"/>
</dbReference>
<evidence type="ECO:0000313" key="1">
    <source>
        <dbReference type="EMBL" id="PHJ22329.1"/>
    </source>
</evidence>
<gene>
    <name evidence="1" type="ORF">CSUI_003828</name>
</gene>
<accession>A0A2C6L118</accession>
<protein>
    <submittedName>
        <fullName evidence="1">Phosphoglycerate mutase family protein</fullName>
    </submittedName>
</protein>
<dbReference type="VEuPathDB" id="ToxoDB:CSUI_003828"/>
<comment type="caution">
    <text evidence="1">The sequence shown here is derived from an EMBL/GenBank/DDBJ whole genome shotgun (WGS) entry which is preliminary data.</text>
</comment>